<feature type="binding site" evidence="8 11">
    <location>
        <begin position="189"/>
        <end position="194"/>
    </location>
    <ligand>
        <name>NADP(+)</name>
        <dbReference type="ChEBI" id="CHEBI:58349"/>
    </ligand>
</feature>
<dbReference type="InterPro" id="IPR015896">
    <property type="entry name" value="4pyrrol_synth_GluRdtase_dimer"/>
</dbReference>
<evidence type="ECO:0000256" key="10">
    <source>
        <dbReference type="PIRSR" id="PIRSR000445-2"/>
    </source>
</evidence>
<dbReference type="InterPro" id="IPR015895">
    <property type="entry name" value="4pyrrol_synth_GluRdtase_N"/>
</dbReference>
<comment type="subunit">
    <text evidence="8">Homodimer.</text>
</comment>
<evidence type="ECO:0000256" key="2">
    <source>
        <dbReference type="ARBA" id="ARBA00005916"/>
    </source>
</evidence>
<evidence type="ECO:0000256" key="9">
    <source>
        <dbReference type="PIRSR" id="PIRSR000445-1"/>
    </source>
</evidence>
<dbReference type="PROSITE" id="PS00747">
    <property type="entry name" value="GLUTR"/>
    <property type="match status" value="1"/>
</dbReference>
<dbReference type="InterPro" id="IPR036291">
    <property type="entry name" value="NAD(P)-bd_dom_sf"/>
</dbReference>
<dbReference type="UniPathway" id="UPA00251">
    <property type="reaction ID" value="UER00316"/>
</dbReference>
<evidence type="ECO:0000256" key="7">
    <source>
        <dbReference type="ARBA" id="ARBA00047464"/>
    </source>
</evidence>
<name>A0A417Z2Y8_9MICO</name>
<feature type="binding site" evidence="8 10">
    <location>
        <position position="120"/>
    </location>
    <ligand>
        <name>substrate</name>
    </ligand>
</feature>
<dbReference type="Gene3D" id="3.30.460.30">
    <property type="entry name" value="Glutamyl-tRNA reductase, N-terminal domain"/>
    <property type="match status" value="1"/>
</dbReference>
<evidence type="ECO:0000256" key="1">
    <source>
        <dbReference type="ARBA" id="ARBA00005059"/>
    </source>
</evidence>
<dbReference type="PIRSF" id="PIRSF000445">
    <property type="entry name" value="4pyrrol_synth_GluRdtase"/>
    <property type="match status" value="1"/>
</dbReference>
<dbReference type="EMBL" id="QWLM01000014">
    <property type="protein sequence ID" value="RHW44714.1"/>
    <property type="molecule type" value="Genomic_DNA"/>
</dbReference>
<evidence type="ECO:0000259" key="15">
    <source>
        <dbReference type="Pfam" id="PF01488"/>
    </source>
</evidence>
<dbReference type="GO" id="GO:0019353">
    <property type="term" value="P:protoporphyrinogen IX biosynthetic process from glutamate"/>
    <property type="evidence" value="ECO:0007669"/>
    <property type="project" value="TreeGrafter"/>
</dbReference>
<dbReference type="NCBIfam" id="NF000744">
    <property type="entry name" value="PRK00045.1-3"/>
    <property type="match status" value="1"/>
</dbReference>
<evidence type="ECO:0000313" key="18">
    <source>
        <dbReference type="Proteomes" id="UP000285376"/>
    </source>
</evidence>
<evidence type="ECO:0000256" key="3">
    <source>
        <dbReference type="ARBA" id="ARBA00012970"/>
    </source>
</evidence>
<keyword evidence="5 8" id="KW-0560">Oxidoreductase</keyword>
<dbReference type="Pfam" id="PF05201">
    <property type="entry name" value="GlutR_N"/>
    <property type="match status" value="1"/>
</dbReference>
<protein>
    <recommendedName>
        <fullName evidence="3 8">Glutamyl-tRNA reductase</fullName>
        <shortName evidence="8">GluTR</shortName>
        <ecNumber evidence="3 8">1.2.1.70</ecNumber>
    </recommendedName>
</protein>
<evidence type="ECO:0000256" key="11">
    <source>
        <dbReference type="PIRSR" id="PIRSR000445-3"/>
    </source>
</evidence>
<dbReference type="Gene3D" id="3.40.50.720">
    <property type="entry name" value="NAD(P)-binding Rossmann-like Domain"/>
    <property type="match status" value="1"/>
</dbReference>
<evidence type="ECO:0000256" key="13">
    <source>
        <dbReference type="RuleBase" id="RU000584"/>
    </source>
</evidence>
<feature type="binding site" evidence="8 10">
    <location>
        <position position="109"/>
    </location>
    <ligand>
        <name>substrate</name>
    </ligand>
</feature>
<dbReference type="FunFam" id="3.30.460.30:FF:000001">
    <property type="entry name" value="Glutamyl-tRNA reductase"/>
    <property type="match status" value="1"/>
</dbReference>
<dbReference type="InterPro" id="IPR036453">
    <property type="entry name" value="GluRdtase_dimer_dom_sf"/>
</dbReference>
<dbReference type="CDD" id="cd05213">
    <property type="entry name" value="NAD_bind_Glutamyl_tRNA_reduct"/>
    <property type="match status" value="1"/>
</dbReference>
<feature type="binding site" evidence="8 10">
    <location>
        <begin position="49"/>
        <end position="52"/>
    </location>
    <ligand>
        <name>substrate</name>
    </ligand>
</feature>
<sequence length="434" mass="45878">MSVIVLGLSHRSAPLAVLEKASLNAEGQADLLERLGKGENLTEPVVLSTCNRVEVYADATTFHGAVTELGDALADVTGMPMADLRDYLYVHFDERAVAHLFNVAAGLDSLAVGESQILGQMRDSLREGQESGRIGPVMSRLVQQALRVGKRVHSETGIDSVSRSLVERALELSGNMLGDLTRVRAVVVGAGAMSSLATHTLVRHGLGSVTVVNRTYDAARRLADAAGCDARPIEELDAALASADLVVSCTGAVGHVIDATMAARANPDGRPQVYIDLALPRDIADEVAAVRGVAVLGFEDLGPQVEGQPGAEAEIKAVQDLVTSEVADFVVARRAERVAPTVAALRANAAEIVSAELNRLETRVPDLDETTRAQVQLTVHRVVEKLLHTPTVRIKELAGQGGNVGESDYAAVLSTLFDLDPAQTRVVSVPPELP</sequence>
<reference evidence="17 18" key="1">
    <citation type="submission" date="2018-08" db="EMBL/GenBank/DDBJ databases">
        <title>Whole genome sequence analysis of Dermacoccus abyssi bacteria isolated from Deep Mariana trench Micromonospora spp reveals genes involved in the environmental adaptation and production of secondary metabolites.</title>
        <authorList>
            <person name="Abdel-Mageed W.M."/>
            <person name="Lehri B."/>
            <person name="Nouioui I."/>
            <person name="Goodfellow I."/>
            <person name="Jaspars M."/>
            <person name="Karlyshev A."/>
        </authorList>
    </citation>
    <scope>NUCLEOTIDE SEQUENCE [LARGE SCALE GENOMIC DNA]</scope>
    <source>
        <strain evidence="17 18">MT1.1</strain>
    </source>
</reference>
<dbReference type="InterPro" id="IPR036343">
    <property type="entry name" value="GluRdtase_N_sf"/>
</dbReference>
<dbReference type="PANTHER" id="PTHR43013:SF1">
    <property type="entry name" value="GLUTAMYL-TRNA REDUCTASE"/>
    <property type="match status" value="1"/>
</dbReference>
<comment type="similarity">
    <text evidence="2 8 13">Belongs to the glutamyl-tRNA reductase family.</text>
</comment>
<dbReference type="GO" id="GO:0008883">
    <property type="term" value="F:glutamyl-tRNA reductase activity"/>
    <property type="evidence" value="ECO:0007669"/>
    <property type="project" value="UniProtKB-UniRule"/>
</dbReference>
<dbReference type="Pfam" id="PF00745">
    <property type="entry name" value="GlutR_dimer"/>
    <property type="match status" value="1"/>
</dbReference>
<dbReference type="NCBIfam" id="TIGR01035">
    <property type="entry name" value="hemA"/>
    <property type="match status" value="1"/>
</dbReference>
<feature type="domain" description="Quinate/shikimate 5-dehydrogenase/glutamyl-tRNA reductase" evidence="15">
    <location>
        <begin position="174"/>
        <end position="301"/>
    </location>
</feature>
<evidence type="ECO:0000256" key="4">
    <source>
        <dbReference type="ARBA" id="ARBA00022857"/>
    </source>
</evidence>
<dbReference type="InterPro" id="IPR018214">
    <property type="entry name" value="GluRdtase_CS"/>
</dbReference>
<feature type="binding site" evidence="8 10">
    <location>
        <begin position="114"/>
        <end position="116"/>
    </location>
    <ligand>
        <name>substrate</name>
    </ligand>
</feature>
<evidence type="ECO:0000259" key="14">
    <source>
        <dbReference type="Pfam" id="PF00745"/>
    </source>
</evidence>
<dbReference type="InterPro" id="IPR006151">
    <property type="entry name" value="Shikm_DH/Glu-tRNA_Rdtase"/>
</dbReference>
<keyword evidence="4 8" id="KW-0521">NADP</keyword>
<evidence type="ECO:0000256" key="8">
    <source>
        <dbReference type="HAMAP-Rule" id="MF_00087"/>
    </source>
</evidence>
<evidence type="ECO:0000313" key="17">
    <source>
        <dbReference type="EMBL" id="RHW44714.1"/>
    </source>
</evidence>
<comment type="function">
    <text evidence="8">Catalyzes the NADPH-dependent reduction of glutamyl-tRNA(Glu) to glutamate 1-semialdehyde (GSA).</text>
</comment>
<dbReference type="SUPFAM" id="SSF51735">
    <property type="entry name" value="NAD(P)-binding Rossmann-fold domains"/>
    <property type="match status" value="1"/>
</dbReference>
<comment type="caution">
    <text evidence="17">The sequence shown here is derived from an EMBL/GenBank/DDBJ whole genome shotgun (WGS) entry which is preliminary data.</text>
</comment>
<dbReference type="HAMAP" id="MF_00087">
    <property type="entry name" value="Glu_tRNA_reductase"/>
    <property type="match status" value="1"/>
</dbReference>
<gene>
    <name evidence="8" type="primary">hemA</name>
    <name evidence="17" type="ORF">D1832_11730</name>
</gene>
<organism evidence="17 18">
    <name type="scientific">Dermacoccus abyssi</name>
    <dbReference type="NCBI Taxonomy" id="322596"/>
    <lineage>
        <taxon>Bacteria</taxon>
        <taxon>Bacillati</taxon>
        <taxon>Actinomycetota</taxon>
        <taxon>Actinomycetes</taxon>
        <taxon>Micrococcales</taxon>
        <taxon>Dermacoccaceae</taxon>
        <taxon>Dermacoccus</taxon>
    </lineage>
</organism>
<dbReference type="GO" id="GO:0050661">
    <property type="term" value="F:NADP binding"/>
    <property type="evidence" value="ECO:0007669"/>
    <property type="project" value="InterPro"/>
</dbReference>
<dbReference type="SUPFAM" id="SSF69742">
    <property type="entry name" value="Glutamyl tRNA-reductase catalytic, N-terminal domain"/>
    <property type="match status" value="1"/>
</dbReference>
<dbReference type="Proteomes" id="UP000285376">
    <property type="component" value="Unassembled WGS sequence"/>
</dbReference>
<dbReference type="AlphaFoldDB" id="A0A417Z2Y8"/>
<comment type="domain">
    <text evidence="8">Possesses an unusual extended V-shaped dimeric structure with each monomer consisting of three distinct domains arranged along a curved 'spinal' alpha-helix. The N-terminal catalytic domain specifically recognizes the glutamate moiety of the substrate. The second domain is the NADPH-binding domain, and the third C-terminal domain is responsible for dimerization.</text>
</comment>
<comment type="pathway">
    <text evidence="1 8 13">Porphyrin-containing compound metabolism; protoporphyrin-IX biosynthesis; 5-aminolevulinate from L-glutamyl-tRNA(Glu): step 1/2.</text>
</comment>
<feature type="domain" description="Tetrapyrrole biosynthesis glutamyl-tRNA reductase dimerisation" evidence="14">
    <location>
        <begin position="318"/>
        <end position="419"/>
    </location>
</feature>
<evidence type="ECO:0000256" key="6">
    <source>
        <dbReference type="ARBA" id="ARBA00023244"/>
    </source>
</evidence>
<dbReference type="InterPro" id="IPR000343">
    <property type="entry name" value="4pyrrol_synth_GluRdtase"/>
</dbReference>
<dbReference type="RefSeq" id="WP_047312436.1">
    <property type="nucleotide sequence ID" value="NZ_CBCRVH010000014.1"/>
</dbReference>
<evidence type="ECO:0000259" key="16">
    <source>
        <dbReference type="Pfam" id="PF05201"/>
    </source>
</evidence>
<evidence type="ECO:0000256" key="5">
    <source>
        <dbReference type="ARBA" id="ARBA00023002"/>
    </source>
</evidence>
<dbReference type="EC" id="1.2.1.70" evidence="3 8"/>
<feature type="site" description="Important for activity" evidence="8 12">
    <location>
        <position position="99"/>
    </location>
</feature>
<proteinExistence type="inferred from homology"/>
<dbReference type="SUPFAM" id="SSF69075">
    <property type="entry name" value="Glutamyl tRNA-reductase dimerization domain"/>
    <property type="match status" value="1"/>
</dbReference>
<feature type="active site" description="Nucleophile" evidence="8 9">
    <location>
        <position position="50"/>
    </location>
</feature>
<comment type="catalytic activity">
    <reaction evidence="7 8 13">
        <text>(S)-4-amino-5-oxopentanoate + tRNA(Glu) + NADP(+) = L-glutamyl-tRNA(Glu) + NADPH + H(+)</text>
        <dbReference type="Rhea" id="RHEA:12344"/>
        <dbReference type="Rhea" id="RHEA-COMP:9663"/>
        <dbReference type="Rhea" id="RHEA-COMP:9680"/>
        <dbReference type="ChEBI" id="CHEBI:15378"/>
        <dbReference type="ChEBI" id="CHEBI:57501"/>
        <dbReference type="ChEBI" id="CHEBI:57783"/>
        <dbReference type="ChEBI" id="CHEBI:58349"/>
        <dbReference type="ChEBI" id="CHEBI:78442"/>
        <dbReference type="ChEBI" id="CHEBI:78520"/>
        <dbReference type="EC" id="1.2.1.70"/>
    </reaction>
</comment>
<evidence type="ECO:0000256" key="12">
    <source>
        <dbReference type="PIRSR" id="PIRSR000445-4"/>
    </source>
</evidence>
<dbReference type="PANTHER" id="PTHR43013">
    <property type="entry name" value="GLUTAMYL-TRNA REDUCTASE"/>
    <property type="match status" value="1"/>
</dbReference>
<keyword evidence="6 8" id="KW-0627">Porphyrin biosynthesis</keyword>
<comment type="miscellaneous">
    <text evidence="8">During catalysis, the active site Cys acts as a nucleophile attacking the alpha-carbonyl group of tRNA-bound glutamate with the formation of a thioester intermediate between enzyme and glutamate, and the concomitant release of tRNA(Glu). The thioester intermediate is finally reduced by direct hydride transfer from NADPH, to form the product GSA.</text>
</comment>
<feature type="domain" description="Glutamyl-tRNA reductase N-terminal" evidence="16">
    <location>
        <begin position="6"/>
        <end position="156"/>
    </location>
</feature>
<accession>A0A417Z2Y8</accession>
<dbReference type="Pfam" id="PF01488">
    <property type="entry name" value="Shikimate_DH"/>
    <property type="match status" value="1"/>
</dbReference>